<dbReference type="EMBL" id="CP134081">
    <property type="protein sequence ID" value="WNC08605.1"/>
    <property type="molecule type" value="Genomic_DNA"/>
</dbReference>
<dbReference type="RefSeq" id="WP_310791412.1">
    <property type="nucleotide sequence ID" value="NZ_CP134081.1"/>
</dbReference>
<reference evidence="2" key="1">
    <citation type="submission" date="2023-09" db="EMBL/GenBank/DDBJ databases">
        <title>First report of Pseudomonas coleopterorum DJ13 causing leaf spot on Rhododendron pulchrum Sweet in China.</title>
        <authorList>
            <person name="Zhang Y."/>
        </authorList>
    </citation>
    <scope>NUCLEOTIDE SEQUENCE</scope>
    <source>
        <strain evidence="2">DJ13</strain>
    </source>
</reference>
<dbReference type="Gene3D" id="3.10.129.10">
    <property type="entry name" value="Hotdog Thioesterase"/>
    <property type="match status" value="2"/>
</dbReference>
<proteinExistence type="predicted"/>
<evidence type="ECO:0000313" key="3">
    <source>
        <dbReference type="Proteomes" id="UP001258207"/>
    </source>
</evidence>
<evidence type="ECO:0000259" key="1">
    <source>
        <dbReference type="Pfam" id="PF13452"/>
    </source>
</evidence>
<dbReference type="Proteomes" id="UP001258207">
    <property type="component" value="Chromosome"/>
</dbReference>
<dbReference type="PANTHER" id="PTHR28152:SF1">
    <property type="entry name" value="HYDROXYACYL-THIOESTER DEHYDRATASE TYPE 2, MITOCHONDRIAL"/>
    <property type="match status" value="1"/>
</dbReference>
<dbReference type="InterPro" id="IPR039569">
    <property type="entry name" value="FAS1-like_DH_region"/>
</dbReference>
<dbReference type="InterPro" id="IPR029069">
    <property type="entry name" value="HotDog_dom_sf"/>
</dbReference>
<name>A0AAJ6MSF8_9PSED</name>
<dbReference type="GO" id="GO:0019171">
    <property type="term" value="F:(3R)-hydroxyacyl-[acyl-carrier-protein] dehydratase activity"/>
    <property type="evidence" value="ECO:0007669"/>
    <property type="project" value="TreeGrafter"/>
</dbReference>
<dbReference type="Pfam" id="PF13452">
    <property type="entry name" value="FAS1_DH_region"/>
    <property type="match status" value="1"/>
</dbReference>
<dbReference type="SUPFAM" id="SSF54637">
    <property type="entry name" value="Thioesterase/thiol ester dehydrase-isomerase"/>
    <property type="match status" value="2"/>
</dbReference>
<feature type="domain" description="FAS1-like dehydratase" evidence="1">
    <location>
        <begin position="78"/>
        <end position="137"/>
    </location>
</feature>
<dbReference type="InterPro" id="IPR052741">
    <property type="entry name" value="Mitochondrial_HTD2"/>
</dbReference>
<dbReference type="AlphaFoldDB" id="A0AAJ6MSF8"/>
<dbReference type="PANTHER" id="PTHR28152">
    <property type="entry name" value="HYDROXYACYL-THIOESTER DEHYDRATASE TYPE 2, MITOCHONDRIAL"/>
    <property type="match status" value="1"/>
</dbReference>
<sequence>MSAPDSAIDYSAWTGRTEQARDVLSQNIVERIAATFGEPAPKDGEPLPPLWQWCFFQAPVAESRLGPDGHPLRGGFLPAADDRNRMWAGGRLEFIEPLTVGSAAERVSTILRIEEKHGHTGALLFVTVRHDYSQKGRLCLREEQDIVYREPNPPKLTSDPAPVAAQWSESVTPTATLLFRYSAVTFNGHRIHYDHPYVTGTEGYAGLVVHGPLIATLLLRSFIHANPQAQVRHFAYRGVRPLTVPTPFQLGGCLLEQGKARLWAGNESGVAQSADVAFDTVTTDSPQPAQ</sequence>
<gene>
    <name evidence="2" type="ORF">RI108_15015</name>
</gene>
<organism evidence="2 3">
    <name type="scientific">Pseudomonas coleopterorum</name>
    <dbReference type="NCBI Taxonomy" id="1605838"/>
    <lineage>
        <taxon>Bacteria</taxon>
        <taxon>Pseudomonadati</taxon>
        <taxon>Pseudomonadota</taxon>
        <taxon>Gammaproteobacteria</taxon>
        <taxon>Pseudomonadales</taxon>
        <taxon>Pseudomonadaceae</taxon>
        <taxon>Pseudomonas</taxon>
    </lineage>
</organism>
<accession>A0AAJ6MSF8</accession>
<protein>
    <submittedName>
        <fullName evidence="2">MaoC family dehydratase N-terminal domain-containing protein</fullName>
    </submittedName>
</protein>
<evidence type="ECO:0000313" key="2">
    <source>
        <dbReference type="EMBL" id="WNC08605.1"/>
    </source>
</evidence>